<dbReference type="InterPro" id="IPR025199">
    <property type="entry name" value="FtsK_4TM"/>
</dbReference>
<dbReference type="Pfam" id="PF13491">
    <property type="entry name" value="FtsK_4TM"/>
    <property type="match status" value="1"/>
</dbReference>
<dbReference type="Proteomes" id="UP000190625">
    <property type="component" value="Unassembled WGS sequence"/>
</dbReference>
<evidence type="ECO:0000256" key="7">
    <source>
        <dbReference type="ARBA" id="ARBA00022829"/>
    </source>
</evidence>
<dbReference type="InterPro" id="IPR002543">
    <property type="entry name" value="FtsK_dom"/>
</dbReference>
<dbReference type="STRING" id="142842.SAMN02745118_00248"/>
<feature type="compositionally biased region" description="Polar residues" evidence="16">
    <location>
        <begin position="221"/>
        <end position="230"/>
    </location>
</feature>
<evidence type="ECO:0000256" key="9">
    <source>
        <dbReference type="ARBA" id="ARBA00022989"/>
    </source>
</evidence>
<dbReference type="SUPFAM" id="SSF52540">
    <property type="entry name" value="P-loop containing nucleoside triphosphate hydrolases"/>
    <property type="match status" value="1"/>
</dbReference>
<evidence type="ECO:0000256" key="15">
    <source>
        <dbReference type="PROSITE-ProRule" id="PRU00289"/>
    </source>
</evidence>
<feature type="region of interest" description="Disordered" evidence="16">
    <location>
        <begin position="207"/>
        <end position="253"/>
    </location>
</feature>
<keyword evidence="4" id="KW-0132">Cell division</keyword>
<organism evidence="19 20">
    <name type="scientific">Selenihalanaerobacter shriftii</name>
    <dbReference type="NCBI Taxonomy" id="142842"/>
    <lineage>
        <taxon>Bacteria</taxon>
        <taxon>Bacillati</taxon>
        <taxon>Bacillota</taxon>
        <taxon>Clostridia</taxon>
        <taxon>Halanaerobiales</taxon>
        <taxon>Halobacteroidaceae</taxon>
        <taxon>Selenihalanaerobacter</taxon>
    </lineage>
</organism>
<keyword evidence="6 15" id="KW-0547">Nucleotide-binding</keyword>
<keyword evidence="20" id="KW-1185">Reference proteome</keyword>
<dbReference type="SUPFAM" id="SSF46785">
    <property type="entry name" value="Winged helix' DNA-binding domain"/>
    <property type="match status" value="1"/>
</dbReference>
<accession>A0A1T4JN18</accession>
<dbReference type="GO" id="GO:0005886">
    <property type="term" value="C:plasma membrane"/>
    <property type="evidence" value="ECO:0007669"/>
    <property type="project" value="UniProtKB-SubCell"/>
</dbReference>
<evidence type="ECO:0000256" key="16">
    <source>
        <dbReference type="SAM" id="MobiDB-lite"/>
    </source>
</evidence>
<evidence type="ECO:0000259" key="18">
    <source>
        <dbReference type="PROSITE" id="PS50901"/>
    </source>
</evidence>
<feature type="domain" description="FtsK" evidence="18">
    <location>
        <begin position="399"/>
        <end position="589"/>
    </location>
</feature>
<proteinExistence type="inferred from homology"/>
<feature type="compositionally biased region" description="Basic and acidic residues" evidence="16">
    <location>
        <begin position="231"/>
        <end position="245"/>
    </location>
</feature>
<evidence type="ECO:0000256" key="8">
    <source>
        <dbReference type="ARBA" id="ARBA00022840"/>
    </source>
</evidence>
<evidence type="ECO:0000256" key="14">
    <source>
        <dbReference type="ARBA" id="ARBA00025923"/>
    </source>
</evidence>
<dbReference type="AlphaFoldDB" id="A0A1T4JN18"/>
<protein>
    <submittedName>
        <fullName evidence="19">DNA translocase FtsK</fullName>
    </submittedName>
</protein>
<keyword evidence="9 17" id="KW-1133">Transmembrane helix</keyword>
<name>A0A1T4JN18_9FIRM</name>
<feature type="transmembrane region" description="Helical" evidence="17">
    <location>
        <begin position="111"/>
        <end position="129"/>
    </location>
</feature>
<dbReference type="Gene3D" id="3.40.50.300">
    <property type="entry name" value="P-loop containing nucleotide triphosphate hydrolases"/>
    <property type="match status" value="1"/>
</dbReference>
<dbReference type="InterPro" id="IPR050206">
    <property type="entry name" value="FtsK/SpoIIIE/SftA"/>
</dbReference>
<feature type="transmembrane region" description="Helical" evidence="17">
    <location>
        <begin position="20"/>
        <end position="37"/>
    </location>
</feature>
<dbReference type="GO" id="GO:0051301">
    <property type="term" value="P:cell division"/>
    <property type="evidence" value="ECO:0007669"/>
    <property type="project" value="UniProtKB-KW"/>
</dbReference>
<comment type="subcellular location">
    <subcellularLocation>
        <location evidence="1">Cell membrane</location>
        <topology evidence="1">Multi-pass membrane protein</topology>
    </subcellularLocation>
</comment>
<keyword evidence="7" id="KW-0159">Chromosome partition</keyword>
<evidence type="ECO:0000256" key="6">
    <source>
        <dbReference type="ARBA" id="ARBA00022741"/>
    </source>
</evidence>
<dbReference type="Pfam" id="PF01580">
    <property type="entry name" value="FtsK_SpoIIIE"/>
    <property type="match status" value="1"/>
</dbReference>
<reference evidence="20" key="1">
    <citation type="submission" date="2017-02" db="EMBL/GenBank/DDBJ databases">
        <authorList>
            <person name="Varghese N."/>
            <person name="Submissions S."/>
        </authorList>
    </citation>
    <scope>NUCLEOTIDE SEQUENCE [LARGE SCALE GENOMIC DNA]</scope>
    <source>
        <strain evidence="20">ATCC BAA-73</strain>
    </source>
</reference>
<evidence type="ECO:0000256" key="11">
    <source>
        <dbReference type="ARBA" id="ARBA00023136"/>
    </source>
</evidence>
<evidence type="ECO:0000256" key="3">
    <source>
        <dbReference type="ARBA" id="ARBA00022475"/>
    </source>
</evidence>
<feature type="transmembrane region" description="Helical" evidence="17">
    <location>
        <begin position="81"/>
        <end position="99"/>
    </location>
</feature>
<dbReference type="GO" id="GO:0003677">
    <property type="term" value="F:DNA binding"/>
    <property type="evidence" value="ECO:0007669"/>
    <property type="project" value="UniProtKB-KW"/>
</dbReference>
<evidence type="ECO:0000256" key="17">
    <source>
        <dbReference type="SAM" id="Phobius"/>
    </source>
</evidence>
<dbReference type="InterPro" id="IPR036390">
    <property type="entry name" value="WH_DNA-bd_sf"/>
</dbReference>
<feature type="transmembrane region" description="Helical" evidence="17">
    <location>
        <begin position="136"/>
        <end position="162"/>
    </location>
</feature>
<feature type="transmembrane region" description="Helical" evidence="17">
    <location>
        <begin position="57"/>
        <end position="74"/>
    </location>
</feature>
<dbReference type="InterPro" id="IPR041027">
    <property type="entry name" value="FtsK_alpha"/>
</dbReference>
<keyword evidence="10" id="KW-0238">DNA-binding</keyword>
<keyword evidence="12" id="KW-0131">Cell cycle</keyword>
<evidence type="ECO:0000256" key="1">
    <source>
        <dbReference type="ARBA" id="ARBA00004651"/>
    </source>
</evidence>
<evidence type="ECO:0000313" key="20">
    <source>
        <dbReference type="Proteomes" id="UP000190625"/>
    </source>
</evidence>
<dbReference type="Gene3D" id="3.30.980.40">
    <property type="match status" value="1"/>
</dbReference>
<dbReference type="Pfam" id="PF09397">
    <property type="entry name" value="FtsK_gamma"/>
    <property type="match status" value="1"/>
</dbReference>
<evidence type="ECO:0000256" key="2">
    <source>
        <dbReference type="ARBA" id="ARBA00006474"/>
    </source>
</evidence>
<feature type="compositionally biased region" description="Acidic residues" evidence="16">
    <location>
        <begin position="207"/>
        <end position="220"/>
    </location>
</feature>
<evidence type="ECO:0000256" key="12">
    <source>
        <dbReference type="ARBA" id="ARBA00023306"/>
    </source>
</evidence>
<evidence type="ECO:0000256" key="13">
    <source>
        <dbReference type="ARBA" id="ARBA00024986"/>
    </source>
</evidence>
<dbReference type="PANTHER" id="PTHR22683:SF41">
    <property type="entry name" value="DNA TRANSLOCASE FTSK"/>
    <property type="match status" value="1"/>
</dbReference>
<gene>
    <name evidence="19" type="ORF">SAMN02745118_00248</name>
</gene>
<dbReference type="PANTHER" id="PTHR22683">
    <property type="entry name" value="SPORULATION PROTEIN RELATED"/>
    <property type="match status" value="1"/>
</dbReference>
<comment type="subunit">
    <text evidence="14">Homohexamer. Forms a ring that surrounds DNA.</text>
</comment>
<dbReference type="PROSITE" id="PS50901">
    <property type="entry name" value="FTSK"/>
    <property type="match status" value="1"/>
</dbReference>
<dbReference type="GO" id="GO:0007059">
    <property type="term" value="P:chromosome segregation"/>
    <property type="evidence" value="ECO:0007669"/>
    <property type="project" value="UniProtKB-KW"/>
</dbReference>
<dbReference type="GO" id="GO:0005524">
    <property type="term" value="F:ATP binding"/>
    <property type="evidence" value="ECO:0007669"/>
    <property type="project" value="UniProtKB-UniRule"/>
</dbReference>
<dbReference type="InterPro" id="IPR027417">
    <property type="entry name" value="P-loop_NTPase"/>
</dbReference>
<feature type="binding site" evidence="15">
    <location>
        <begin position="416"/>
        <end position="423"/>
    </location>
    <ligand>
        <name>ATP</name>
        <dbReference type="ChEBI" id="CHEBI:30616"/>
    </ligand>
</feature>
<sequence>MVKLKSVLIKIYKERNNELLGIFLIVLAIILGFNFYFEVAGLIGEVLTTGFKRFIGDGAYILPMVFLLWGIGLIKSEEFEITVRGVGLFLLALAGVTMLHVNVQPGTEFEIALKGKGGGIIGAGTLYILRQAVGQIGVYVILGALSLVGFLLMTNLFLVTIIRNIKEKIINFISTLKEKLQFSKLKQKLIKRQEDVEDLEEVDEVLIEPEEETSVDDEQDSNQLSSSLTNDEVKDETSEINKTNEENIGEPECSADEIAVEDADGYTLPPLSLLQSIEVVDSADVNQANAKLLEETLSSFGVQAKVVDVSYGPTITRYEIQPAPGVKVSKISNLANDIALSLAAADVRIEAPIPGKAAVGIEVPNQEQVMVHLREILDTKEFKNSKSKLSVALGKDIAGKPIVANLAQMPHLLVAGATGSGKSVCINSIISSLLYKGNPDDIKLMLIDPKMVELSIYNKIPHLIAPVITDAKKAATALKWIVEEMENRYELFASSGAKGIESYNRQYSDEADERLPYVVVVIDELSDLMMVAANQVEDAICRLAQMARAAGIHLIIATQRPSVDVITGLIKANIPSRISFAVSSQTDSRTILDTGGAEKLLGKGDMLYSPVGSQKSTRIQGAFISEQEVKNLVKYVKEQDDPEYAEKIAEIKNKDITIDTEDKDELYEKAVHLVVDKRASISMLQRRLRIGYTRAARLIDTMEEEGIVGEHRGSKAREVLISEEDLEDIFDSGVE</sequence>
<evidence type="ECO:0000313" key="19">
    <source>
        <dbReference type="EMBL" id="SJZ31580.1"/>
    </source>
</evidence>
<keyword evidence="3" id="KW-1003">Cell membrane</keyword>
<dbReference type="Pfam" id="PF17854">
    <property type="entry name" value="FtsK_alpha"/>
    <property type="match status" value="1"/>
</dbReference>
<keyword evidence="11 17" id="KW-0472">Membrane</keyword>
<comment type="similarity">
    <text evidence="2">Belongs to the FtsK/SpoIIIE/SftA family.</text>
</comment>
<dbReference type="SMART" id="SM00843">
    <property type="entry name" value="Ftsk_gamma"/>
    <property type="match status" value="1"/>
</dbReference>
<evidence type="ECO:0000256" key="10">
    <source>
        <dbReference type="ARBA" id="ARBA00023125"/>
    </source>
</evidence>
<dbReference type="InterPro" id="IPR003593">
    <property type="entry name" value="AAA+_ATPase"/>
</dbReference>
<dbReference type="SMART" id="SM00382">
    <property type="entry name" value="AAA"/>
    <property type="match status" value="1"/>
</dbReference>
<keyword evidence="5 17" id="KW-0812">Transmembrane</keyword>
<dbReference type="Gene3D" id="1.10.10.10">
    <property type="entry name" value="Winged helix-like DNA-binding domain superfamily/Winged helix DNA-binding domain"/>
    <property type="match status" value="1"/>
</dbReference>
<comment type="function">
    <text evidence="13">Essential cell division protein that coordinates cell division and chromosome segregation. The N-terminus is involved in assembly of the cell-division machinery. The C-terminus functions as a DNA motor that moves dsDNA in an ATP-dependent manner towards the dif recombination site, which is located within the replication terminus region. Required for activation of the Xer recombinase, allowing activation of chromosome unlinking by recombination.</text>
</comment>
<evidence type="ECO:0000256" key="5">
    <source>
        <dbReference type="ARBA" id="ARBA00022692"/>
    </source>
</evidence>
<evidence type="ECO:0000256" key="4">
    <source>
        <dbReference type="ARBA" id="ARBA00022618"/>
    </source>
</evidence>
<dbReference type="EMBL" id="FUWM01000003">
    <property type="protein sequence ID" value="SJZ31580.1"/>
    <property type="molecule type" value="Genomic_DNA"/>
</dbReference>
<dbReference type="InterPro" id="IPR036388">
    <property type="entry name" value="WH-like_DNA-bd_sf"/>
</dbReference>
<keyword evidence="8 15" id="KW-0067">ATP-binding</keyword>
<dbReference type="InterPro" id="IPR018541">
    <property type="entry name" value="Ftsk_gamma"/>
</dbReference>